<gene>
    <name evidence="1" type="ORF">AGERDE_LOCUS11584</name>
</gene>
<sequence>NYIPQIDAITGLDQPFTPIFVVEVAGRSDFEALDKKSKSEYFTMGSSVQLGCVDGDVLPGSTLKMWKIEDAIS</sequence>
<dbReference type="OrthoDB" id="88517at2759"/>
<proteinExistence type="predicted"/>
<dbReference type="AlphaFoldDB" id="A0A9N9H493"/>
<name>A0A9N9H493_9GLOM</name>
<dbReference type="Proteomes" id="UP000789831">
    <property type="component" value="Unassembled WGS sequence"/>
</dbReference>
<protein>
    <submittedName>
        <fullName evidence="1">3741_t:CDS:1</fullName>
    </submittedName>
</protein>
<keyword evidence="2" id="KW-1185">Reference proteome</keyword>
<evidence type="ECO:0000313" key="1">
    <source>
        <dbReference type="EMBL" id="CAG8655566.1"/>
    </source>
</evidence>
<feature type="non-terminal residue" evidence="1">
    <location>
        <position position="73"/>
    </location>
</feature>
<evidence type="ECO:0000313" key="2">
    <source>
        <dbReference type="Proteomes" id="UP000789831"/>
    </source>
</evidence>
<reference evidence="1" key="1">
    <citation type="submission" date="2021-06" db="EMBL/GenBank/DDBJ databases">
        <authorList>
            <person name="Kallberg Y."/>
            <person name="Tangrot J."/>
            <person name="Rosling A."/>
        </authorList>
    </citation>
    <scope>NUCLEOTIDE SEQUENCE</scope>
    <source>
        <strain evidence="1">MT106</strain>
    </source>
</reference>
<comment type="caution">
    <text evidence="1">The sequence shown here is derived from an EMBL/GenBank/DDBJ whole genome shotgun (WGS) entry which is preliminary data.</text>
</comment>
<organism evidence="1 2">
    <name type="scientific">Ambispora gerdemannii</name>
    <dbReference type="NCBI Taxonomy" id="144530"/>
    <lineage>
        <taxon>Eukaryota</taxon>
        <taxon>Fungi</taxon>
        <taxon>Fungi incertae sedis</taxon>
        <taxon>Mucoromycota</taxon>
        <taxon>Glomeromycotina</taxon>
        <taxon>Glomeromycetes</taxon>
        <taxon>Archaeosporales</taxon>
        <taxon>Ambisporaceae</taxon>
        <taxon>Ambispora</taxon>
    </lineage>
</organism>
<dbReference type="EMBL" id="CAJVPL010005200">
    <property type="protein sequence ID" value="CAG8655566.1"/>
    <property type="molecule type" value="Genomic_DNA"/>
</dbReference>
<accession>A0A9N9H493</accession>